<dbReference type="Proteomes" id="UP000046395">
    <property type="component" value="Unassembled WGS sequence"/>
</dbReference>
<evidence type="ECO:0000313" key="3">
    <source>
        <dbReference type="WBParaSite" id="TMUE_2000006097.1"/>
    </source>
</evidence>
<feature type="region of interest" description="Disordered" evidence="1">
    <location>
        <begin position="125"/>
        <end position="167"/>
    </location>
</feature>
<dbReference type="AlphaFoldDB" id="A0A5S6QGX7"/>
<keyword evidence="2" id="KW-1185">Reference proteome</keyword>
<protein>
    <submittedName>
        <fullName evidence="3">CCHC-type domain-containing protein</fullName>
    </submittedName>
</protein>
<dbReference type="WBParaSite" id="TMUE_2000006097.1">
    <property type="protein sequence ID" value="TMUE_2000006097.1"/>
    <property type="gene ID" value="WBGene00290915"/>
</dbReference>
<sequence length="183" mass="20863">MTTRRLQVGESPDVFLAELRRLVYLAGGAPESLVRCAFVAGLPERVQDTLRSGVRMEDLSLGKLLTRARAILTKDYTDYLRDTRLASDQSSTYLSRTHGDSAIRCYACGGSNNFARECPTRRRDSAAIRRSENLNRQAHRRNRGRNLAGPIAPLHQGNEEREEVSAPAFSQLQLRRYRQWKWK</sequence>
<reference evidence="3" key="1">
    <citation type="submission" date="2019-12" db="UniProtKB">
        <authorList>
            <consortium name="WormBaseParasite"/>
        </authorList>
    </citation>
    <scope>IDENTIFICATION</scope>
</reference>
<evidence type="ECO:0000256" key="1">
    <source>
        <dbReference type="SAM" id="MobiDB-lite"/>
    </source>
</evidence>
<evidence type="ECO:0000313" key="2">
    <source>
        <dbReference type="Proteomes" id="UP000046395"/>
    </source>
</evidence>
<organism evidence="2 3">
    <name type="scientific">Trichuris muris</name>
    <name type="common">Mouse whipworm</name>
    <dbReference type="NCBI Taxonomy" id="70415"/>
    <lineage>
        <taxon>Eukaryota</taxon>
        <taxon>Metazoa</taxon>
        <taxon>Ecdysozoa</taxon>
        <taxon>Nematoda</taxon>
        <taxon>Enoplea</taxon>
        <taxon>Dorylaimia</taxon>
        <taxon>Trichinellida</taxon>
        <taxon>Trichuridae</taxon>
        <taxon>Trichuris</taxon>
    </lineage>
</organism>
<accession>A0A5S6QGX7</accession>
<name>A0A5S6QGX7_TRIMR</name>
<proteinExistence type="predicted"/>